<reference evidence="2 3" key="1">
    <citation type="journal article" date="2020" name="Biotechnol. Biofuels">
        <title>New insights from the biogas microbiome by comprehensive genome-resolved metagenomics of nearly 1600 species originating from multiple anaerobic digesters.</title>
        <authorList>
            <person name="Campanaro S."/>
            <person name="Treu L."/>
            <person name="Rodriguez-R L.M."/>
            <person name="Kovalovszki A."/>
            <person name="Ziels R.M."/>
            <person name="Maus I."/>
            <person name="Zhu X."/>
            <person name="Kougias P.G."/>
            <person name="Basile A."/>
            <person name="Luo G."/>
            <person name="Schluter A."/>
            <person name="Konstantinidis K.T."/>
            <person name="Angelidaki I."/>
        </authorList>
    </citation>
    <scope>NUCLEOTIDE SEQUENCE [LARGE SCALE GENOMIC DNA]</scope>
    <source>
        <strain evidence="2">AS27yjCOA_202</strain>
    </source>
</reference>
<proteinExistence type="predicted"/>
<dbReference type="EMBL" id="JAAZNV010000007">
    <property type="protein sequence ID" value="NMB91637.1"/>
    <property type="molecule type" value="Genomic_DNA"/>
</dbReference>
<dbReference type="Gene3D" id="3.30.70.1050">
    <property type="entry name" value="Trigger factor ribosome-binding domain"/>
    <property type="match status" value="1"/>
</dbReference>
<organism evidence="2 3">
    <name type="scientific">candidate division WWE3 bacterium</name>
    <dbReference type="NCBI Taxonomy" id="2053526"/>
    <lineage>
        <taxon>Bacteria</taxon>
        <taxon>Katanobacteria</taxon>
    </lineage>
</organism>
<dbReference type="GO" id="GO:0043022">
    <property type="term" value="F:ribosome binding"/>
    <property type="evidence" value="ECO:0007669"/>
    <property type="project" value="TreeGrafter"/>
</dbReference>
<dbReference type="GO" id="GO:0043335">
    <property type="term" value="P:protein unfolding"/>
    <property type="evidence" value="ECO:0007669"/>
    <property type="project" value="TreeGrafter"/>
</dbReference>
<dbReference type="InterPro" id="IPR036611">
    <property type="entry name" value="Trigger_fac_ribosome-bd_sf"/>
</dbReference>
<dbReference type="InterPro" id="IPR008881">
    <property type="entry name" value="Trigger_fac_ribosome-bd_bac"/>
</dbReference>
<gene>
    <name evidence="2" type="ORF">GYA37_02180</name>
</gene>
<dbReference type="GO" id="GO:0051083">
    <property type="term" value="P:'de novo' cotranslational protein folding"/>
    <property type="evidence" value="ECO:0007669"/>
    <property type="project" value="TreeGrafter"/>
</dbReference>
<dbReference type="PANTHER" id="PTHR30560:SF3">
    <property type="entry name" value="TRIGGER FACTOR-LIKE PROTEIN TIG, CHLOROPLASTIC"/>
    <property type="match status" value="1"/>
</dbReference>
<evidence type="ECO:0000259" key="1">
    <source>
        <dbReference type="Pfam" id="PF05697"/>
    </source>
</evidence>
<dbReference type="PANTHER" id="PTHR30560">
    <property type="entry name" value="TRIGGER FACTOR CHAPERONE AND PEPTIDYL-PROLYL CIS/TRANS ISOMERASE"/>
    <property type="match status" value="1"/>
</dbReference>
<comment type="caution">
    <text evidence="2">The sequence shown here is derived from an EMBL/GenBank/DDBJ whole genome shotgun (WGS) entry which is preliminary data.</text>
</comment>
<dbReference type="Proteomes" id="UP000590542">
    <property type="component" value="Unassembled WGS sequence"/>
</dbReference>
<accession>A0A7X9E6Z3</accession>
<protein>
    <recommendedName>
        <fullName evidence="1">Trigger factor ribosome-binding bacterial domain-containing protein</fullName>
    </recommendedName>
</protein>
<dbReference type="GO" id="GO:0003755">
    <property type="term" value="F:peptidyl-prolyl cis-trans isomerase activity"/>
    <property type="evidence" value="ECO:0007669"/>
    <property type="project" value="UniProtKB-KW"/>
</dbReference>
<dbReference type="InterPro" id="IPR037041">
    <property type="entry name" value="Trigger_fac_C_sf"/>
</dbReference>
<dbReference type="Gene3D" id="1.10.3120.10">
    <property type="entry name" value="Trigger factor, C-terminal domain"/>
    <property type="match status" value="1"/>
</dbReference>
<dbReference type="GO" id="GO:0044183">
    <property type="term" value="F:protein folding chaperone"/>
    <property type="evidence" value="ECO:0007669"/>
    <property type="project" value="TreeGrafter"/>
</dbReference>
<dbReference type="GO" id="GO:0005737">
    <property type="term" value="C:cytoplasm"/>
    <property type="evidence" value="ECO:0007669"/>
    <property type="project" value="UniProtKB-SubCell"/>
</dbReference>
<dbReference type="InterPro" id="IPR005215">
    <property type="entry name" value="Trig_fac"/>
</dbReference>
<evidence type="ECO:0000313" key="2">
    <source>
        <dbReference type="EMBL" id="NMB91637.1"/>
    </source>
</evidence>
<feature type="domain" description="Trigger factor ribosome-binding bacterial" evidence="1">
    <location>
        <begin position="1"/>
        <end position="139"/>
    </location>
</feature>
<evidence type="ECO:0000313" key="3">
    <source>
        <dbReference type="Proteomes" id="UP000590542"/>
    </source>
</evidence>
<name>A0A7X9E6Z3_UNCKA</name>
<dbReference type="SUPFAM" id="SSF102735">
    <property type="entry name" value="Trigger factor ribosome-binding domain"/>
    <property type="match status" value="1"/>
</dbReference>
<sequence length="300" mass="34753">MKTQIEKQPKSTIKLTVTLEKEKVKESYEKILTEAVKNTEIEGFRKGAAPKEMVKDKLGVSSLYGDAINDLLQTYYPQALKENLLMPVSNPKVEIKEFDLEKDFEFSAVFAVRPEVKIKDYKKALKDYYKDKTEKNDKEKLEKLKKGEKIEESHVHMGANEVIDVLLKESDVEIADMLIEEETDRVMARLMDQLRSINLSVENYLKAQNKTAESLRKDYDEMSKRNIKAEFVLSHLIKEESIEVTDKEIDDMINAVGDNNIGESLNDPMQKLYIKTIIQKNKLINKLIEETEGEKHHEHK</sequence>
<dbReference type="Pfam" id="PF05697">
    <property type="entry name" value="Trigger_N"/>
    <property type="match status" value="1"/>
</dbReference>
<dbReference type="InterPro" id="IPR027304">
    <property type="entry name" value="Trigger_fact/SurA_dom_sf"/>
</dbReference>
<dbReference type="GO" id="GO:0015031">
    <property type="term" value="P:protein transport"/>
    <property type="evidence" value="ECO:0007669"/>
    <property type="project" value="InterPro"/>
</dbReference>
<dbReference type="AlphaFoldDB" id="A0A7X9E6Z3"/>
<dbReference type="SUPFAM" id="SSF109998">
    <property type="entry name" value="Triger factor/SurA peptide-binding domain-like"/>
    <property type="match status" value="1"/>
</dbReference>